<dbReference type="AlphaFoldDB" id="F9CXP7"/>
<protein>
    <submittedName>
        <fullName evidence="1">Uncharacterized protein</fullName>
    </submittedName>
</protein>
<evidence type="ECO:0000313" key="2">
    <source>
        <dbReference type="Proteomes" id="UP000004440"/>
    </source>
</evidence>
<keyword evidence="2" id="KW-1185">Reference proteome</keyword>
<sequence>MQYLNFLNPKTDLPKDISNIQSISAKIEKKLSASGVQIDKLTLEELQDINKIVGLANFMLCKYEDKKETRLILQHFVSIIGDSAQSMESVDDDISELILSAEDSINKVKNMHSKISEKSDLEKSYLDESDVESKNGSFNLTNFTTPINTSKYQEKSKGDTVQVI</sequence>
<comment type="caution">
    <text evidence="1">The sequence shown here is derived from an EMBL/GenBank/DDBJ whole genome shotgun (WGS) entry which is preliminary data.</text>
</comment>
<proteinExistence type="predicted"/>
<evidence type="ECO:0000313" key="1">
    <source>
        <dbReference type="EMBL" id="EGP94013.1"/>
    </source>
</evidence>
<organism evidence="1 2">
    <name type="scientific">Nitrosarchaeum koreense MY1</name>
    <dbReference type="NCBI Taxonomy" id="1001994"/>
    <lineage>
        <taxon>Archaea</taxon>
        <taxon>Nitrososphaerota</taxon>
        <taxon>Nitrososphaeria</taxon>
        <taxon>Nitrosopumilales</taxon>
        <taxon>Nitrosopumilaceae</taxon>
        <taxon>Nitrosarchaeum</taxon>
    </lineage>
</organism>
<dbReference type="EMBL" id="AFPU01000001">
    <property type="protein sequence ID" value="EGP94013.1"/>
    <property type="molecule type" value="Genomic_DNA"/>
</dbReference>
<name>F9CXP7_9ARCH</name>
<dbReference type="RefSeq" id="WP_007550905.1">
    <property type="nucleotide sequence ID" value="NZ_AFPU01000001.1"/>
</dbReference>
<reference evidence="1 2" key="1">
    <citation type="journal article" date="2011" name="J. Bacteriol.">
        <title>Genome Sequence of an Ammonia-Oxidizing Soil Archaeon, "Candidatus Nitrosoarchaeum koreensis" MY1.</title>
        <authorList>
            <person name="Kim B.K."/>
            <person name="Jung M.Y."/>
            <person name="Yu D.S."/>
            <person name="Park S.J."/>
            <person name="Oh T.K."/>
            <person name="Rhee S.K."/>
            <person name="Kim J.F."/>
        </authorList>
    </citation>
    <scope>NUCLEOTIDE SEQUENCE [LARGE SCALE GENOMIC DNA]</scope>
    <source>
        <strain evidence="1 2">MY1</strain>
    </source>
</reference>
<dbReference type="STRING" id="1001994.MY1_1255"/>
<gene>
    <name evidence="1" type="ORF">MY1_1255</name>
</gene>
<dbReference type="Proteomes" id="UP000004440">
    <property type="component" value="Unassembled WGS sequence"/>
</dbReference>
<accession>F9CXP7</accession>
<dbReference type="OrthoDB" id="2668at2157"/>